<dbReference type="Proteomes" id="UP001196413">
    <property type="component" value="Unassembled WGS sequence"/>
</dbReference>
<organism evidence="1 2">
    <name type="scientific">Parelaphostrongylus tenuis</name>
    <name type="common">Meningeal worm</name>
    <dbReference type="NCBI Taxonomy" id="148309"/>
    <lineage>
        <taxon>Eukaryota</taxon>
        <taxon>Metazoa</taxon>
        <taxon>Ecdysozoa</taxon>
        <taxon>Nematoda</taxon>
        <taxon>Chromadorea</taxon>
        <taxon>Rhabditida</taxon>
        <taxon>Rhabditina</taxon>
        <taxon>Rhabditomorpha</taxon>
        <taxon>Strongyloidea</taxon>
        <taxon>Metastrongylidae</taxon>
        <taxon>Parelaphostrongylus</taxon>
    </lineage>
</organism>
<gene>
    <name evidence="1" type="ORF">KIN20_024212</name>
</gene>
<dbReference type="PANTHER" id="PTHR46052:SF1">
    <property type="entry name" value="PHOSDUCIN-LIKE PROTEIN"/>
    <property type="match status" value="1"/>
</dbReference>
<dbReference type="Gene3D" id="3.40.30.10">
    <property type="entry name" value="Glutaredoxin"/>
    <property type="match status" value="1"/>
</dbReference>
<dbReference type="InterPro" id="IPR036249">
    <property type="entry name" value="Thioredoxin-like_sf"/>
</dbReference>
<accession>A0AAD5NCP4</accession>
<sequence length="114" mass="12906">MRHMKTPSTNTGVKGVLNEFAAEQERSMEKRKANDREICRMAQKGMLQGSAKELENDQFVKAMDTCADLLCILIYKPDDEMCDKATHVCKVLAVDYPCVRFVKAKSTLLEMSKV</sequence>
<comment type="caution">
    <text evidence="1">The sequence shown here is derived from an EMBL/GenBank/DDBJ whole genome shotgun (WGS) entry which is preliminary data.</text>
</comment>
<protein>
    <submittedName>
        <fullName evidence="1">Uncharacterized protein</fullName>
    </submittedName>
</protein>
<dbReference type="SUPFAM" id="SSF52833">
    <property type="entry name" value="Thioredoxin-like"/>
    <property type="match status" value="1"/>
</dbReference>
<keyword evidence="2" id="KW-1185">Reference proteome</keyword>
<dbReference type="PANTHER" id="PTHR46052">
    <property type="entry name" value="PHOSDUCIN-LIKE PROTEIN"/>
    <property type="match status" value="1"/>
</dbReference>
<reference evidence="1" key="1">
    <citation type="submission" date="2021-06" db="EMBL/GenBank/DDBJ databases">
        <title>Parelaphostrongylus tenuis whole genome reference sequence.</title>
        <authorList>
            <person name="Garwood T.J."/>
            <person name="Larsen P.A."/>
            <person name="Fountain-Jones N.M."/>
            <person name="Garbe J.R."/>
            <person name="Macchietto M.G."/>
            <person name="Kania S.A."/>
            <person name="Gerhold R.W."/>
            <person name="Richards J.E."/>
            <person name="Wolf T.M."/>
        </authorList>
    </citation>
    <scope>NUCLEOTIDE SEQUENCE</scope>
    <source>
        <strain evidence="1">MNPRO001-30</strain>
        <tissue evidence="1">Meninges</tissue>
    </source>
</reference>
<dbReference type="InterPro" id="IPR051499">
    <property type="entry name" value="Phosducin-like_reg"/>
</dbReference>
<dbReference type="AlphaFoldDB" id="A0AAD5NCP4"/>
<evidence type="ECO:0000313" key="1">
    <source>
        <dbReference type="EMBL" id="KAJ1364184.1"/>
    </source>
</evidence>
<proteinExistence type="predicted"/>
<name>A0AAD5NCP4_PARTN</name>
<dbReference type="EMBL" id="JAHQIW010004883">
    <property type="protein sequence ID" value="KAJ1364184.1"/>
    <property type="molecule type" value="Genomic_DNA"/>
</dbReference>
<evidence type="ECO:0000313" key="2">
    <source>
        <dbReference type="Proteomes" id="UP001196413"/>
    </source>
</evidence>